<dbReference type="AlphaFoldDB" id="A0A2N3V0G7"/>
<proteinExistence type="predicted"/>
<dbReference type="RefSeq" id="WP_101442408.1">
    <property type="nucleotide sequence ID" value="NZ_PJMU01000001.1"/>
</dbReference>
<comment type="caution">
    <text evidence="1">The sequence shown here is derived from an EMBL/GenBank/DDBJ whole genome shotgun (WGS) entry which is preliminary data.</text>
</comment>
<dbReference type="EMBL" id="PJMU01000001">
    <property type="protein sequence ID" value="PKV75140.1"/>
    <property type="molecule type" value="Genomic_DNA"/>
</dbReference>
<evidence type="ECO:0000313" key="1">
    <source>
        <dbReference type="EMBL" id="PKV75140.1"/>
    </source>
</evidence>
<reference evidence="1 2" key="1">
    <citation type="submission" date="2017-12" db="EMBL/GenBank/DDBJ databases">
        <title>Genomic Encyclopedia of Type Strains, Phase III (KMG-III): the genomes of soil and plant-associated and newly described type strains.</title>
        <authorList>
            <person name="Whitman W."/>
        </authorList>
    </citation>
    <scope>NUCLEOTIDE SEQUENCE [LARGE SCALE GENOMIC DNA]</scope>
    <source>
        <strain evidence="1 2">LP43</strain>
    </source>
</reference>
<protein>
    <submittedName>
        <fullName evidence="1">Uncharacterized protein</fullName>
    </submittedName>
</protein>
<name>A0A2N3V0G7_9BACT</name>
<keyword evidence="2" id="KW-1185">Reference proteome</keyword>
<dbReference type="OrthoDB" id="853724at2"/>
<dbReference type="Proteomes" id="UP000233782">
    <property type="component" value="Unassembled WGS sequence"/>
</dbReference>
<organism evidence="1 2">
    <name type="scientific">Pontibacter ramchanderi</name>
    <dbReference type="NCBI Taxonomy" id="1179743"/>
    <lineage>
        <taxon>Bacteria</taxon>
        <taxon>Pseudomonadati</taxon>
        <taxon>Bacteroidota</taxon>
        <taxon>Cytophagia</taxon>
        <taxon>Cytophagales</taxon>
        <taxon>Hymenobacteraceae</taxon>
        <taxon>Pontibacter</taxon>
    </lineage>
</organism>
<evidence type="ECO:0000313" key="2">
    <source>
        <dbReference type="Proteomes" id="UP000233782"/>
    </source>
</evidence>
<sequence>MNELVEFLNKLDSCECDLVVLTFISDDRLYCRFFQGGVYKDRMFLNDSNIIAQLRAVCGEGEEIDTVGISKLRKVLSTQANDPA</sequence>
<gene>
    <name evidence="1" type="ORF">BD749_0078</name>
</gene>
<accession>A0A2N3V0G7</accession>